<dbReference type="Proteomes" id="UP000747110">
    <property type="component" value="Unassembled WGS sequence"/>
</dbReference>
<evidence type="ECO:0000256" key="1">
    <source>
        <dbReference type="SAM" id="MobiDB-lite"/>
    </source>
</evidence>
<dbReference type="EMBL" id="BNCP01000093">
    <property type="protein sequence ID" value="GIL93298.1"/>
    <property type="molecule type" value="Genomic_DNA"/>
</dbReference>
<protein>
    <submittedName>
        <fullName evidence="2">Uncharacterized protein</fullName>
    </submittedName>
</protein>
<evidence type="ECO:0000313" key="2">
    <source>
        <dbReference type="EMBL" id="GIL93298.1"/>
    </source>
</evidence>
<sequence length="125" mass="12523">MDADGGGAGGGGRGTTSSGPSSASPFIRGQASAQVRLPAEVEVEVAETCLTLAAVGIIASARPLGQVGSDRGGVYGGDVRVYQVGKEPYGIPYGILQDLQAGIRILKPSLDSTCSHLLRLPSAAA</sequence>
<reference evidence="2" key="1">
    <citation type="journal article" date="2021" name="Proc. Natl. Acad. Sci. U.S.A.">
        <title>Three genomes in the algal genus Volvox reveal the fate of a haploid sex-determining region after a transition to homothallism.</title>
        <authorList>
            <person name="Yamamoto K."/>
            <person name="Hamaji T."/>
            <person name="Kawai-Toyooka H."/>
            <person name="Matsuzaki R."/>
            <person name="Takahashi F."/>
            <person name="Nishimura Y."/>
            <person name="Kawachi M."/>
            <person name="Noguchi H."/>
            <person name="Minakuchi Y."/>
            <person name="Umen J.G."/>
            <person name="Toyoda A."/>
            <person name="Nozaki H."/>
        </authorList>
    </citation>
    <scope>NUCLEOTIDE SEQUENCE</scope>
    <source>
        <strain evidence="2">NIES-3786</strain>
    </source>
</reference>
<comment type="caution">
    <text evidence="2">The sequence shown here is derived from an EMBL/GenBank/DDBJ whole genome shotgun (WGS) entry which is preliminary data.</text>
</comment>
<evidence type="ECO:0000313" key="3">
    <source>
        <dbReference type="Proteomes" id="UP000747110"/>
    </source>
</evidence>
<accession>A0A8J4FWI8</accession>
<gene>
    <name evidence="2" type="ORF">Vretifemale_20708</name>
</gene>
<name>A0A8J4FWI8_9CHLO</name>
<feature type="compositionally biased region" description="Gly residues" evidence="1">
    <location>
        <begin position="1"/>
        <end position="14"/>
    </location>
</feature>
<organism evidence="2 3">
    <name type="scientific">Volvox reticuliferus</name>
    <dbReference type="NCBI Taxonomy" id="1737510"/>
    <lineage>
        <taxon>Eukaryota</taxon>
        <taxon>Viridiplantae</taxon>
        <taxon>Chlorophyta</taxon>
        <taxon>core chlorophytes</taxon>
        <taxon>Chlorophyceae</taxon>
        <taxon>CS clade</taxon>
        <taxon>Chlamydomonadales</taxon>
        <taxon>Volvocaceae</taxon>
        <taxon>Volvox</taxon>
    </lineage>
</organism>
<feature type="non-terminal residue" evidence="2">
    <location>
        <position position="125"/>
    </location>
</feature>
<dbReference type="AlphaFoldDB" id="A0A8J4FWI8"/>
<feature type="compositionally biased region" description="Low complexity" evidence="1">
    <location>
        <begin position="15"/>
        <end position="25"/>
    </location>
</feature>
<feature type="region of interest" description="Disordered" evidence="1">
    <location>
        <begin position="1"/>
        <end position="27"/>
    </location>
</feature>
<proteinExistence type="predicted"/>
<keyword evidence="3" id="KW-1185">Reference proteome</keyword>